<dbReference type="EMBL" id="CP051217">
    <property type="protein sequence ID" value="QJB69513.1"/>
    <property type="molecule type" value="Genomic_DNA"/>
</dbReference>
<sequence>MIEPCVSQSSARQFQERGLGAKGVNHVTIKDGGHFLQEDQPEQLSEAIINFING</sequence>
<gene>
    <name evidence="1" type="ORF">HF685_09655</name>
</gene>
<protein>
    <recommendedName>
        <fullName evidence="3">Haloalkane dehalogenase</fullName>
    </recommendedName>
</protein>
<name>A0A6H2DNE7_9SPHN</name>
<accession>A0A6H2DNE7</accession>
<dbReference type="InterPro" id="IPR029058">
    <property type="entry name" value="AB_hydrolase_fold"/>
</dbReference>
<keyword evidence="2" id="KW-1185">Reference proteome</keyword>
<dbReference type="AlphaFoldDB" id="A0A6H2DNE7"/>
<proteinExistence type="predicted"/>
<evidence type="ECO:0000313" key="1">
    <source>
        <dbReference type="EMBL" id="QJB69513.1"/>
    </source>
</evidence>
<reference evidence="1 2" key="1">
    <citation type="submission" date="2020-04" db="EMBL/GenBank/DDBJ databases">
        <title>Genome sequence for Sphingorhabdus sp. strain M1.</title>
        <authorList>
            <person name="Park S.-J."/>
        </authorList>
    </citation>
    <scope>NUCLEOTIDE SEQUENCE [LARGE SCALE GENOMIC DNA]</scope>
    <source>
        <strain evidence="1 2">JK6</strain>
    </source>
</reference>
<organism evidence="1 2">
    <name type="scientific">Parasphingorhabdus halotolerans</name>
    <dbReference type="NCBI Taxonomy" id="2725558"/>
    <lineage>
        <taxon>Bacteria</taxon>
        <taxon>Pseudomonadati</taxon>
        <taxon>Pseudomonadota</taxon>
        <taxon>Alphaproteobacteria</taxon>
        <taxon>Sphingomonadales</taxon>
        <taxon>Sphingomonadaceae</taxon>
        <taxon>Parasphingorhabdus</taxon>
    </lineage>
</organism>
<dbReference type="SUPFAM" id="SSF53474">
    <property type="entry name" value="alpha/beta-Hydrolases"/>
    <property type="match status" value="1"/>
</dbReference>
<evidence type="ECO:0008006" key="3">
    <source>
        <dbReference type="Google" id="ProtNLM"/>
    </source>
</evidence>
<dbReference type="Proteomes" id="UP000501600">
    <property type="component" value="Chromosome"/>
</dbReference>
<dbReference type="KEGG" id="phao:HF685_09655"/>
<dbReference type="Gene3D" id="3.40.50.1820">
    <property type="entry name" value="alpha/beta hydrolase"/>
    <property type="match status" value="1"/>
</dbReference>
<evidence type="ECO:0000313" key="2">
    <source>
        <dbReference type="Proteomes" id="UP000501600"/>
    </source>
</evidence>
<dbReference type="RefSeq" id="WP_168819598.1">
    <property type="nucleotide sequence ID" value="NZ_CP051217.1"/>
</dbReference>